<evidence type="ECO:0000313" key="1">
    <source>
        <dbReference type="EMBL" id="MFM0242975.1"/>
    </source>
</evidence>
<evidence type="ECO:0000313" key="2">
    <source>
        <dbReference type="Proteomes" id="UP001629274"/>
    </source>
</evidence>
<comment type="caution">
    <text evidence="1">The sequence shown here is derived from an EMBL/GenBank/DDBJ whole genome shotgun (WGS) entry which is preliminary data.</text>
</comment>
<sequence>MFLPDNWEFTARLACIDARKAADRTADPERERPIGQAFRRPRSMACVDRGQEVCRGDRAPECDRAEGETIAEGEKPLKIFLAVFTTLYLRIPITRRIELQNNSNKLH</sequence>
<protein>
    <submittedName>
        <fullName evidence="1">Uncharacterized protein</fullName>
    </submittedName>
</protein>
<proteinExistence type="predicted"/>
<dbReference type="RefSeq" id="WP_148225073.1">
    <property type="nucleotide sequence ID" value="NZ_JAQQCK010000019.1"/>
</dbReference>
<accession>A0ABW9BTA4</accession>
<reference evidence="1 2" key="1">
    <citation type="journal article" date="2024" name="Chem. Sci.">
        <title>Discovery of megapolipeptins by genome mining of a Burkholderiales bacteria collection.</title>
        <authorList>
            <person name="Paulo B.S."/>
            <person name="Recchia M.J.J."/>
            <person name="Lee S."/>
            <person name="Fergusson C.H."/>
            <person name="Romanowski S.B."/>
            <person name="Hernandez A."/>
            <person name="Krull N."/>
            <person name="Liu D.Y."/>
            <person name="Cavanagh H."/>
            <person name="Bos A."/>
            <person name="Gray C.A."/>
            <person name="Murphy B.T."/>
            <person name="Linington R.G."/>
            <person name="Eustaquio A.S."/>
        </authorList>
    </citation>
    <scope>NUCLEOTIDE SEQUENCE [LARGE SCALE GENOMIC DNA]</scope>
    <source>
        <strain evidence="1 2">RL17-351-BIE-A</strain>
    </source>
</reference>
<name>A0ABW9BTA4_9BURK</name>
<organism evidence="1 2">
    <name type="scientific">Paraburkholderia phytofirmans</name>
    <dbReference type="NCBI Taxonomy" id="261302"/>
    <lineage>
        <taxon>Bacteria</taxon>
        <taxon>Pseudomonadati</taxon>
        <taxon>Pseudomonadota</taxon>
        <taxon>Betaproteobacteria</taxon>
        <taxon>Burkholderiales</taxon>
        <taxon>Burkholderiaceae</taxon>
        <taxon>Paraburkholderia</taxon>
    </lineage>
</organism>
<dbReference type="EMBL" id="JAQQDR010000018">
    <property type="protein sequence ID" value="MFM0242975.1"/>
    <property type="molecule type" value="Genomic_DNA"/>
</dbReference>
<dbReference type="Proteomes" id="UP001629274">
    <property type="component" value="Unassembled WGS sequence"/>
</dbReference>
<keyword evidence="2" id="KW-1185">Reference proteome</keyword>
<gene>
    <name evidence="1" type="ORF">PQR03_33015</name>
</gene>